<keyword evidence="3 6" id="KW-0547">Nucleotide-binding</keyword>
<accession>A0A9N8E572</accession>
<evidence type="ECO:0000256" key="5">
    <source>
        <dbReference type="ARBA" id="ARBA00022840"/>
    </source>
</evidence>
<dbReference type="OrthoDB" id="272370at2759"/>
<evidence type="ECO:0000256" key="6">
    <source>
        <dbReference type="RuleBase" id="RU364126"/>
    </source>
</evidence>
<dbReference type="EC" id="2.7.1.158" evidence="1 6"/>
<dbReference type="InterPro" id="IPR009286">
    <property type="entry name" value="Ins_P5_2-kin"/>
</dbReference>
<dbReference type="InterPro" id="IPR043001">
    <property type="entry name" value="IP5_2-K_N_lobe"/>
</dbReference>
<dbReference type="PANTHER" id="PTHR14456:SF2">
    <property type="entry name" value="INOSITOL-PENTAKISPHOSPHATE 2-KINASE"/>
    <property type="match status" value="1"/>
</dbReference>
<evidence type="ECO:0000256" key="4">
    <source>
        <dbReference type="ARBA" id="ARBA00022777"/>
    </source>
</evidence>
<comment type="caution">
    <text evidence="7">The sequence shown here is derived from an EMBL/GenBank/DDBJ whole genome shotgun (WGS) entry which is preliminary data.</text>
</comment>
<comment type="domain">
    <text evidence="6">The EXKPK motif is conserved in inositol-pentakisphosphate 2-kinases of both family 1 and 2.</text>
</comment>
<dbReference type="Proteomes" id="UP001153069">
    <property type="component" value="Unassembled WGS sequence"/>
</dbReference>
<comment type="function">
    <text evidence="6">Phosphorylates Ins(1,3,4,5,6)P5 at position 2 to form Ins(1,2,3,4,5,6)P6 (InsP6 or phytate).</text>
</comment>
<dbReference type="GO" id="GO:0005634">
    <property type="term" value="C:nucleus"/>
    <property type="evidence" value="ECO:0007669"/>
    <property type="project" value="TreeGrafter"/>
</dbReference>
<reference evidence="7" key="1">
    <citation type="submission" date="2020-06" db="EMBL/GenBank/DDBJ databases">
        <authorList>
            <consortium name="Plant Systems Biology data submission"/>
        </authorList>
    </citation>
    <scope>NUCLEOTIDE SEQUENCE</scope>
    <source>
        <strain evidence="7">D6</strain>
    </source>
</reference>
<dbReference type="AlphaFoldDB" id="A0A9N8E572"/>
<evidence type="ECO:0000256" key="3">
    <source>
        <dbReference type="ARBA" id="ARBA00022741"/>
    </source>
</evidence>
<evidence type="ECO:0000256" key="2">
    <source>
        <dbReference type="ARBA" id="ARBA00022679"/>
    </source>
</evidence>
<dbReference type="EMBL" id="CAICTM010000511">
    <property type="protein sequence ID" value="CAB9511969.1"/>
    <property type="molecule type" value="Genomic_DNA"/>
</dbReference>
<protein>
    <recommendedName>
        <fullName evidence="1 6">Inositol-pentakisphosphate 2-kinase</fullName>
        <ecNumber evidence="1 6">2.7.1.158</ecNumber>
    </recommendedName>
</protein>
<evidence type="ECO:0000256" key="1">
    <source>
        <dbReference type="ARBA" id="ARBA00012023"/>
    </source>
</evidence>
<name>A0A9N8E572_9STRA</name>
<proteinExistence type="predicted"/>
<sequence>MEAKEWRYAGEGGKHALFSHCSDKDRSDWNGRLLRLDKKYLRLAAATWKEDGLPGNSQLTEGSFTTKQTLLQSDLFFLQHIIKRQFDRYLDLPESISLPWKFVKELRDQTLSTQPCPIPEARRKDWLCHHTKKHGQSAAKEGTPIGCLIPDYCRPKQPSMPFISVEIKPKAGYLASSPLVDPRHTAKFYRSRFVLLQTLDRLGYSDQVPRGWKQESGAVSKEEKYSSYNPLDLFSCDLSRIQRAFEALWDTPQNNFKLWGCNPWHQQNPVLVVADQHYRQTEPDATTSSHQALWQDLFGFASSAAGDDDDIDMCVVKPMLVDMLSSILHAESSFVEKLQQWQLLDLLDADGAILVYDRLVELCQGSHPEAQELLDALSIDAVAQAGGTAKTREEVLRGSPILLIPSTGAGPAFSTLCNEIRRFSDALRRIQEEAGAPNNDDKLLEFLQKEHPRSRAICLKLISQMESKEACCYLLQNWLLSLVVCDVSFFVTLQRMPPKGRTPGSSKGEKVCIVQKQSESSPGILEVCMPLSSNQRTDNDVGGLVLVALFQYEVKLIDCDQKPSKKLQSRGQKERVFQHLQGSEWENWVN</sequence>
<keyword evidence="2 6" id="KW-0808">Transferase</keyword>
<organism evidence="7 8">
    <name type="scientific">Seminavis robusta</name>
    <dbReference type="NCBI Taxonomy" id="568900"/>
    <lineage>
        <taxon>Eukaryota</taxon>
        <taxon>Sar</taxon>
        <taxon>Stramenopiles</taxon>
        <taxon>Ochrophyta</taxon>
        <taxon>Bacillariophyta</taxon>
        <taxon>Bacillariophyceae</taxon>
        <taxon>Bacillariophycidae</taxon>
        <taxon>Naviculales</taxon>
        <taxon>Naviculaceae</taxon>
        <taxon>Seminavis</taxon>
    </lineage>
</organism>
<dbReference type="PANTHER" id="PTHR14456">
    <property type="entry name" value="INOSITOL POLYPHOSPHATE KINASE 1"/>
    <property type="match status" value="1"/>
</dbReference>
<dbReference type="GO" id="GO:0032958">
    <property type="term" value="P:inositol phosphate biosynthetic process"/>
    <property type="evidence" value="ECO:0007669"/>
    <property type="project" value="TreeGrafter"/>
</dbReference>
<gene>
    <name evidence="7" type="ORF">SEMRO_512_G157570.1</name>
</gene>
<evidence type="ECO:0000313" key="8">
    <source>
        <dbReference type="Proteomes" id="UP001153069"/>
    </source>
</evidence>
<keyword evidence="4 6" id="KW-0418">Kinase</keyword>
<dbReference type="Pfam" id="PF06090">
    <property type="entry name" value="Ins_P5_2-kin"/>
    <property type="match status" value="1"/>
</dbReference>
<keyword evidence="8" id="KW-1185">Reference proteome</keyword>
<comment type="catalytic activity">
    <reaction evidence="6">
        <text>1D-myo-inositol 1,3,4,5,6-pentakisphosphate + ATP = 1D-myo-inositol hexakisphosphate + ADP + H(+)</text>
        <dbReference type="Rhea" id="RHEA:20313"/>
        <dbReference type="ChEBI" id="CHEBI:15378"/>
        <dbReference type="ChEBI" id="CHEBI:30616"/>
        <dbReference type="ChEBI" id="CHEBI:57733"/>
        <dbReference type="ChEBI" id="CHEBI:58130"/>
        <dbReference type="ChEBI" id="CHEBI:456216"/>
        <dbReference type="EC" id="2.7.1.158"/>
    </reaction>
</comment>
<keyword evidence="5 6" id="KW-0067">ATP-binding</keyword>
<evidence type="ECO:0000313" key="7">
    <source>
        <dbReference type="EMBL" id="CAB9511969.1"/>
    </source>
</evidence>
<dbReference type="GO" id="GO:0005524">
    <property type="term" value="F:ATP binding"/>
    <property type="evidence" value="ECO:0007669"/>
    <property type="project" value="UniProtKB-KW"/>
</dbReference>
<dbReference type="GO" id="GO:0035299">
    <property type="term" value="F:inositol-1,3,4,5,6-pentakisphosphate 2-kinase activity"/>
    <property type="evidence" value="ECO:0007669"/>
    <property type="project" value="UniProtKB-EC"/>
</dbReference>
<dbReference type="Gene3D" id="3.30.200.110">
    <property type="entry name" value="Inositol-pentakisphosphate 2-kinase, N-lobe"/>
    <property type="match status" value="1"/>
</dbReference>